<dbReference type="Pfam" id="PF02770">
    <property type="entry name" value="Acyl-CoA_dh_M"/>
    <property type="match status" value="1"/>
</dbReference>
<dbReference type="GeneID" id="69603295"/>
<reference evidence="8 9" key="1">
    <citation type="submission" date="2018-06" db="EMBL/GenBank/DDBJ databases">
        <authorList>
            <consortium name="Pathogen Informatics"/>
            <person name="Doyle S."/>
        </authorList>
    </citation>
    <scope>NUCLEOTIDE SEQUENCE [LARGE SCALE GENOMIC DNA]</scope>
    <source>
        <strain evidence="8 9">NCTC10911</strain>
    </source>
</reference>
<feature type="domain" description="Adaptive response protein AidB N-terminal" evidence="7">
    <location>
        <begin position="24"/>
        <end position="176"/>
    </location>
</feature>
<evidence type="ECO:0000313" key="9">
    <source>
        <dbReference type="Proteomes" id="UP000255014"/>
    </source>
</evidence>
<dbReference type="InterPro" id="IPR009075">
    <property type="entry name" value="AcylCo_DH/oxidase_C"/>
</dbReference>
<dbReference type="InterPro" id="IPR041504">
    <property type="entry name" value="AidB_N"/>
</dbReference>
<dbReference type="SUPFAM" id="SSF47203">
    <property type="entry name" value="Acyl-CoA dehydrogenase C-terminal domain-like"/>
    <property type="match status" value="1"/>
</dbReference>
<dbReference type="EMBL" id="UFTT01000002">
    <property type="protein sequence ID" value="SUV66768.1"/>
    <property type="molecule type" value="Genomic_DNA"/>
</dbReference>
<dbReference type="OMA" id="SLCYARQ"/>
<evidence type="ECO:0000259" key="7">
    <source>
        <dbReference type="Pfam" id="PF18158"/>
    </source>
</evidence>
<gene>
    <name evidence="8" type="primary">aidB_4</name>
    <name evidence="8" type="ORF">NCTC10911_03832</name>
</gene>
<name>A0A0E7UWB1_BORPT</name>
<comment type="cofactor">
    <cofactor evidence="1">
        <name>FAD</name>
        <dbReference type="ChEBI" id="CHEBI:57692"/>
    </cofactor>
</comment>
<dbReference type="InterPro" id="IPR036250">
    <property type="entry name" value="AcylCo_DH-like_C"/>
</dbReference>
<evidence type="ECO:0000256" key="3">
    <source>
        <dbReference type="ARBA" id="ARBA00022630"/>
    </source>
</evidence>
<evidence type="ECO:0000313" key="8">
    <source>
        <dbReference type="EMBL" id="SUV66768.1"/>
    </source>
</evidence>
<dbReference type="InterPro" id="IPR006091">
    <property type="entry name" value="Acyl-CoA_Oxase/DH_mid-dom"/>
</dbReference>
<sequence>MPLANHEVSPSRPRTADAAESIPNDCRGQNFWRLDPSLRQLLALCADTEELRHFTPHFDRLGELAGNTLDELADAADKHPPTLAPRDRHGRDVDRIDYHPAYREMERIAFSEFGMAAIGHKPGVLGWPGHASPLVKYTLTYLFSQAEFGLLCPVNGNDAAVGMIQRYADDTLKQRMAGMLSQDMRTLLKIGHFMTERTGGSDLAGIGTHARFDGSAWKIYGEKWFYSAIDADYVLVLARPEGAPAGTRGLGMFVVPRLLEDGTRNRYRIARLKNKLGTRSMATGEVVFDGALAHAIGQGRDGIRYAVLPINASRLSHGVRAAGMMRRCLNESLHFARRRAAFGKPVIAHPLMKRSLLKIMVPTEQALSACMFVASTMHRAGADDPRDRKIVRLATALLKFRACRDNATVATAAMEVRGGSGYIEEWINARLVRDAQTGLLWEGTSNINALDIVTRAVARDAAHEALRQRLMELARDARVPPRHGAALTQAVEEAVARIAAIAADPQLEHLARSASSRLYHVMTAVLLAHEGAMLAARTGDARRLLLSWMVLMHRIEHAEPFDGEHARRESRAADLLLDVDRPVTLEALHAVTGMLDANAA</sequence>
<dbReference type="PROSITE" id="PS00073">
    <property type="entry name" value="ACYL_COA_DH_2"/>
    <property type="match status" value="1"/>
</dbReference>
<dbReference type="RefSeq" id="WP_010929950.1">
    <property type="nucleotide sequence ID" value="NZ_AP024746.1"/>
</dbReference>
<feature type="domain" description="Acyl-CoA dehydrogenase/oxidase C-terminal" evidence="5">
    <location>
        <begin position="301"/>
        <end position="455"/>
    </location>
</feature>
<dbReference type="PANTHER" id="PTHR42707:SF2">
    <property type="entry name" value="ACD11 DEHYDROGENASE"/>
    <property type="match status" value="1"/>
</dbReference>
<dbReference type="InterPro" id="IPR006089">
    <property type="entry name" value="Acyl-CoA_DH_CS"/>
</dbReference>
<dbReference type="Proteomes" id="UP000255014">
    <property type="component" value="Unassembled WGS sequence"/>
</dbReference>
<evidence type="ECO:0000256" key="4">
    <source>
        <dbReference type="ARBA" id="ARBA00022827"/>
    </source>
</evidence>
<proteinExistence type="inferred from homology"/>
<dbReference type="InterPro" id="IPR034184">
    <property type="entry name" value="AidB"/>
</dbReference>
<dbReference type="InterPro" id="IPR009100">
    <property type="entry name" value="AcylCoA_DH/oxidase_NM_dom_sf"/>
</dbReference>
<keyword evidence="4" id="KW-0274">FAD</keyword>
<evidence type="ECO:0000259" key="5">
    <source>
        <dbReference type="Pfam" id="PF00441"/>
    </source>
</evidence>
<comment type="similarity">
    <text evidence="2">Belongs to the acyl-CoA dehydrogenase family.</text>
</comment>
<evidence type="ECO:0000256" key="2">
    <source>
        <dbReference type="ARBA" id="ARBA00009347"/>
    </source>
</evidence>
<dbReference type="Gene3D" id="6.10.250.600">
    <property type="match status" value="1"/>
</dbReference>
<dbReference type="EC" id="1.3.99.-" evidence="8"/>
<dbReference type="CDD" id="cd01154">
    <property type="entry name" value="AidB"/>
    <property type="match status" value="1"/>
</dbReference>
<dbReference type="AlphaFoldDB" id="A0A0E7UWB1"/>
<dbReference type="Gene3D" id="2.40.110.20">
    <property type="match status" value="1"/>
</dbReference>
<keyword evidence="8" id="KW-0560">Oxidoreductase</keyword>
<feature type="domain" description="Acyl-CoA oxidase/dehydrogenase middle" evidence="6">
    <location>
        <begin position="194"/>
        <end position="290"/>
    </location>
</feature>
<dbReference type="Pfam" id="PF00441">
    <property type="entry name" value="Acyl-CoA_dh_1"/>
    <property type="match status" value="1"/>
</dbReference>
<dbReference type="Pfam" id="PF18158">
    <property type="entry name" value="AidB_N"/>
    <property type="match status" value="1"/>
</dbReference>
<dbReference type="InterPro" id="IPR052904">
    <property type="entry name" value="Acyl-CoA_dehydrogenase-like"/>
</dbReference>
<protein>
    <submittedName>
        <fullName evidence="8">Acyl-CoA dehydrogenase AidB</fullName>
        <ecNumber evidence="8">1.3.99.-</ecNumber>
    </submittedName>
</protein>
<organism evidence="8 9">
    <name type="scientific">Bordetella pertussis</name>
    <dbReference type="NCBI Taxonomy" id="520"/>
    <lineage>
        <taxon>Bacteria</taxon>
        <taxon>Pseudomonadati</taxon>
        <taxon>Pseudomonadota</taxon>
        <taxon>Betaproteobacteria</taxon>
        <taxon>Burkholderiales</taxon>
        <taxon>Alcaligenaceae</taxon>
        <taxon>Bordetella</taxon>
    </lineage>
</organism>
<keyword evidence="3" id="KW-0285">Flavoprotein</keyword>
<accession>A0A0E7UWB1</accession>
<dbReference type="Gene3D" id="1.20.140.10">
    <property type="entry name" value="Butyryl-CoA Dehydrogenase, subunit A, domain 3"/>
    <property type="match status" value="1"/>
</dbReference>
<dbReference type="PANTHER" id="PTHR42707">
    <property type="entry name" value="ACYL-COA DEHYDROGENASE"/>
    <property type="match status" value="1"/>
</dbReference>
<evidence type="ECO:0000259" key="6">
    <source>
        <dbReference type="Pfam" id="PF02770"/>
    </source>
</evidence>
<evidence type="ECO:0000256" key="1">
    <source>
        <dbReference type="ARBA" id="ARBA00001974"/>
    </source>
</evidence>
<dbReference type="GO" id="GO:0003995">
    <property type="term" value="F:acyl-CoA dehydrogenase activity"/>
    <property type="evidence" value="ECO:0007669"/>
    <property type="project" value="InterPro"/>
</dbReference>
<dbReference type="SUPFAM" id="SSF56645">
    <property type="entry name" value="Acyl-CoA dehydrogenase NM domain-like"/>
    <property type="match status" value="1"/>
</dbReference>